<evidence type="ECO:0000313" key="8">
    <source>
        <dbReference type="Proteomes" id="UP000539372"/>
    </source>
</evidence>
<comment type="caution">
    <text evidence="7">The sequence shown here is derived from an EMBL/GenBank/DDBJ whole genome shotgun (WGS) entry which is preliminary data.</text>
</comment>
<dbReference type="CDD" id="cd06124">
    <property type="entry name" value="cupin_NimR-like_N"/>
    <property type="match status" value="1"/>
</dbReference>
<dbReference type="SMART" id="SM00342">
    <property type="entry name" value="HTH_ARAC"/>
    <property type="match status" value="1"/>
</dbReference>
<sequence>MPATLSRHVEMRAFDMRMGELVEPHYHDWGQFTYSAEGVMTVLTEDGRFTAPPAMAVWLPPGVVHHIRTIGPAKFRSLYVSSGNLDGMPDRTTVLSVDPLLRQLILAAADFPRDWDEDGPEGRLMSVLMDRIRVAPTAKLHLPLPADARLRGVTDALLADPSDRRTLDEFAKTTGAAARTLARLFVAETGMSFGEWRRQRVLLAALERLGDGMPVTSVALDLGYDSPSAFIAMFRRHFGETPTRYMQV</sequence>
<evidence type="ECO:0000256" key="2">
    <source>
        <dbReference type="ARBA" id="ARBA00023015"/>
    </source>
</evidence>
<dbReference type="InterPro" id="IPR011051">
    <property type="entry name" value="RmlC_Cupin_sf"/>
</dbReference>
<dbReference type="EMBL" id="JABBNT010000003">
    <property type="protein sequence ID" value="NMM45247.1"/>
    <property type="molecule type" value="Genomic_DNA"/>
</dbReference>
<evidence type="ECO:0000256" key="5">
    <source>
        <dbReference type="ARBA" id="ARBA00023163"/>
    </source>
</evidence>
<dbReference type="InterPro" id="IPR003313">
    <property type="entry name" value="AraC-bd"/>
</dbReference>
<dbReference type="PANTHER" id="PTHR11019">
    <property type="entry name" value="HTH-TYPE TRANSCRIPTIONAL REGULATOR NIMR"/>
    <property type="match status" value="1"/>
</dbReference>
<dbReference type="SUPFAM" id="SSF46689">
    <property type="entry name" value="Homeodomain-like"/>
    <property type="match status" value="1"/>
</dbReference>
<dbReference type="Pfam" id="PF12833">
    <property type="entry name" value="HTH_18"/>
    <property type="match status" value="1"/>
</dbReference>
<dbReference type="GO" id="GO:0043565">
    <property type="term" value="F:sequence-specific DNA binding"/>
    <property type="evidence" value="ECO:0007669"/>
    <property type="project" value="InterPro"/>
</dbReference>
<dbReference type="InterPro" id="IPR020449">
    <property type="entry name" value="Tscrpt_reg_AraC-type_HTH"/>
</dbReference>
<keyword evidence="5" id="KW-0804">Transcription</keyword>
<dbReference type="Gene3D" id="2.60.120.10">
    <property type="entry name" value="Jelly Rolls"/>
    <property type="match status" value="1"/>
</dbReference>
<accession>A0A7Y0HGS9</accession>
<dbReference type="FunFam" id="1.10.10.60:FF:000132">
    <property type="entry name" value="AraC family transcriptional regulator"/>
    <property type="match status" value="1"/>
</dbReference>
<protein>
    <submittedName>
        <fullName evidence="7">AraC family transcriptional regulator</fullName>
    </submittedName>
</protein>
<dbReference type="Gene3D" id="1.10.10.60">
    <property type="entry name" value="Homeodomain-like"/>
    <property type="match status" value="1"/>
</dbReference>
<keyword evidence="1" id="KW-0678">Repressor</keyword>
<proteinExistence type="predicted"/>
<dbReference type="AlphaFoldDB" id="A0A7Y0HGS9"/>
<dbReference type="RefSeq" id="WP_169625600.1">
    <property type="nucleotide sequence ID" value="NZ_JABBNT010000003.1"/>
</dbReference>
<dbReference type="Proteomes" id="UP000539372">
    <property type="component" value="Unassembled WGS sequence"/>
</dbReference>
<dbReference type="GO" id="GO:0003700">
    <property type="term" value="F:DNA-binding transcription factor activity"/>
    <property type="evidence" value="ECO:0007669"/>
    <property type="project" value="InterPro"/>
</dbReference>
<organism evidence="7 8">
    <name type="scientific">Pacificispira spongiicola</name>
    <dbReference type="NCBI Taxonomy" id="2729598"/>
    <lineage>
        <taxon>Bacteria</taxon>
        <taxon>Pseudomonadati</taxon>
        <taxon>Pseudomonadota</taxon>
        <taxon>Alphaproteobacteria</taxon>
        <taxon>Rhodospirillales</taxon>
        <taxon>Rhodospirillaceae</taxon>
        <taxon>Pacificispira</taxon>
    </lineage>
</organism>
<evidence type="ECO:0000256" key="1">
    <source>
        <dbReference type="ARBA" id="ARBA00022491"/>
    </source>
</evidence>
<dbReference type="PRINTS" id="PR00032">
    <property type="entry name" value="HTHARAC"/>
</dbReference>
<dbReference type="Pfam" id="PF02311">
    <property type="entry name" value="AraC_binding"/>
    <property type="match status" value="1"/>
</dbReference>
<dbReference type="InterPro" id="IPR014710">
    <property type="entry name" value="RmlC-like_jellyroll"/>
</dbReference>
<dbReference type="PANTHER" id="PTHR11019:SF159">
    <property type="entry name" value="TRANSCRIPTIONAL REGULATOR-RELATED"/>
    <property type="match status" value="1"/>
</dbReference>
<keyword evidence="3" id="KW-0238">DNA-binding</keyword>
<dbReference type="PROSITE" id="PS01124">
    <property type="entry name" value="HTH_ARAC_FAMILY_2"/>
    <property type="match status" value="1"/>
</dbReference>
<evidence type="ECO:0000256" key="4">
    <source>
        <dbReference type="ARBA" id="ARBA00023159"/>
    </source>
</evidence>
<evidence type="ECO:0000259" key="6">
    <source>
        <dbReference type="PROSITE" id="PS01124"/>
    </source>
</evidence>
<gene>
    <name evidence="7" type="ORF">HH303_12210</name>
</gene>
<dbReference type="InterPro" id="IPR009057">
    <property type="entry name" value="Homeodomain-like_sf"/>
</dbReference>
<evidence type="ECO:0000313" key="7">
    <source>
        <dbReference type="EMBL" id="NMM45247.1"/>
    </source>
</evidence>
<keyword evidence="2" id="KW-0805">Transcription regulation</keyword>
<keyword evidence="8" id="KW-1185">Reference proteome</keyword>
<dbReference type="SUPFAM" id="SSF51182">
    <property type="entry name" value="RmlC-like cupins"/>
    <property type="match status" value="1"/>
</dbReference>
<feature type="domain" description="HTH araC/xylS-type" evidence="6">
    <location>
        <begin position="151"/>
        <end position="248"/>
    </location>
</feature>
<keyword evidence="4" id="KW-0010">Activator</keyword>
<reference evidence="7 8" key="1">
    <citation type="submission" date="2020-04" db="EMBL/GenBank/DDBJ databases">
        <title>Rhodospirillaceae bacterium KN72 isolated from deep sea.</title>
        <authorList>
            <person name="Zhang D.-C."/>
        </authorList>
    </citation>
    <scope>NUCLEOTIDE SEQUENCE [LARGE SCALE GENOMIC DNA]</scope>
    <source>
        <strain evidence="7 8">KN72</strain>
    </source>
</reference>
<evidence type="ECO:0000256" key="3">
    <source>
        <dbReference type="ARBA" id="ARBA00023125"/>
    </source>
</evidence>
<name>A0A7Y0HGS9_9PROT</name>
<dbReference type="InterPro" id="IPR018060">
    <property type="entry name" value="HTH_AraC"/>
</dbReference>